<dbReference type="AlphaFoldDB" id="A0A9J5XE12"/>
<proteinExistence type="predicted"/>
<sequence>MAANQIGSVSRAIANLPRDAKMVNDKQKWPDRSRRGEFSRGACTAVRHSPVVQPSQMWLDGSRTEWRHKVRRWCGRSMLPIAPLSEAPFLRGQSPYLGTRRLPHWSGGCPVDISPPPSGRFSMVPAGSLLVPQYRV</sequence>
<dbReference type="EMBL" id="JACXVP010000009">
    <property type="protein sequence ID" value="KAG5585452.1"/>
    <property type="molecule type" value="Genomic_DNA"/>
</dbReference>
<feature type="region of interest" description="Disordered" evidence="1">
    <location>
        <begin position="19"/>
        <end position="38"/>
    </location>
</feature>
<reference evidence="2 3" key="1">
    <citation type="submission" date="2020-09" db="EMBL/GenBank/DDBJ databases">
        <title>De no assembly of potato wild relative species, Solanum commersonii.</title>
        <authorList>
            <person name="Cho K."/>
        </authorList>
    </citation>
    <scope>NUCLEOTIDE SEQUENCE [LARGE SCALE GENOMIC DNA]</scope>
    <source>
        <strain evidence="2">LZ3.2</strain>
        <tissue evidence="2">Leaf</tissue>
    </source>
</reference>
<evidence type="ECO:0000313" key="2">
    <source>
        <dbReference type="EMBL" id="KAG5585452.1"/>
    </source>
</evidence>
<gene>
    <name evidence="2" type="ORF">H5410_045886</name>
</gene>
<comment type="caution">
    <text evidence="2">The sequence shown here is derived from an EMBL/GenBank/DDBJ whole genome shotgun (WGS) entry which is preliminary data.</text>
</comment>
<organism evidence="2 3">
    <name type="scientific">Solanum commersonii</name>
    <name type="common">Commerson's wild potato</name>
    <name type="synonym">Commerson's nightshade</name>
    <dbReference type="NCBI Taxonomy" id="4109"/>
    <lineage>
        <taxon>Eukaryota</taxon>
        <taxon>Viridiplantae</taxon>
        <taxon>Streptophyta</taxon>
        <taxon>Embryophyta</taxon>
        <taxon>Tracheophyta</taxon>
        <taxon>Spermatophyta</taxon>
        <taxon>Magnoliopsida</taxon>
        <taxon>eudicotyledons</taxon>
        <taxon>Gunneridae</taxon>
        <taxon>Pentapetalae</taxon>
        <taxon>asterids</taxon>
        <taxon>lamiids</taxon>
        <taxon>Solanales</taxon>
        <taxon>Solanaceae</taxon>
        <taxon>Solanoideae</taxon>
        <taxon>Solaneae</taxon>
        <taxon>Solanum</taxon>
    </lineage>
</organism>
<protein>
    <submittedName>
        <fullName evidence="2">Uncharacterized protein</fullName>
    </submittedName>
</protein>
<keyword evidence="3" id="KW-1185">Reference proteome</keyword>
<evidence type="ECO:0000256" key="1">
    <source>
        <dbReference type="SAM" id="MobiDB-lite"/>
    </source>
</evidence>
<accession>A0A9J5XE12</accession>
<name>A0A9J5XE12_SOLCO</name>
<dbReference type="Proteomes" id="UP000824120">
    <property type="component" value="Chromosome 9"/>
</dbReference>
<evidence type="ECO:0000313" key="3">
    <source>
        <dbReference type="Proteomes" id="UP000824120"/>
    </source>
</evidence>